<dbReference type="FunFam" id="1.10.8.710:FF:000001">
    <property type="entry name" value="Dynein axonemal heavy chain 2"/>
    <property type="match status" value="1"/>
</dbReference>
<dbReference type="Pfam" id="PF18199">
    <property type="entry name" value="Dynein_C"/>
    <property type="match status" value="1"/>
</dbReference>
<dbReference type="FunFam" id="3.20.180.20:FF:000001">
    <property type="entry name" value="Dynein axonemal heavy chain 5"/>
    <property type="match status" value="1"/>
</dbReference>
<dbReference type="Pfam" id="PF17852">
    <property type="entry name" value="Dynein_AAA_lid"/>
    <property type="match status" value="1"/>
</dbReference>
<dbReference type="Pfam" id="PF12781">
    <property type="entry name" value="AAA_9"/>
    <property type="match status" value="1"/>
</dbReference>
<dbReference type="InterPro" id="IPR041228">
    <property type="entry name" value="Dynein_C"/>
</dbReference>
<dbReference type="Gene3D" id="1.20.920.20">
    <property type="match status" value="1"/>
</dbReference>
<feature type="domain" description="AAA+ ATPase" evidence="16">
    <location>
        <begin position="1464"/>
        <end position="1603"/>
    </location>
</feature>
<dbReference type="GO" id="GO:0051959">
    <property type="term" value="F:dynein light intermediate chain binding"/>
    <property type="evidence" value="ECO:0007669"/>
    <property type="project" value="InterPro"/>
</dbReference>
<evidence type="ECO:0000256" key="8">
    <source>
        <dbReference type="ARBA" id="ARBA00023017"/>
    </source>
</evidence>
<keyword evidence="8" id="KW-0243">Dynein</keyword>
<dbReference type="Gene3D" id="1.10.472.130">
    <property type="match status" value="1"/>
</dbReference>
<keyword evidence="3" id="KW-0963">Cytoplasm</keyword>
<dbReference type="Gene3D" id="1.20.58.1120">
    <property type="match status" value="1"/>
</dbReference>
<evidence type="ECO:0000256" key="1">
    <source>
        <dbReference type="ARBA" id="ARBA00004430"/>
    </source>
</evidence>
<dbReference type="InterPro" id="IPR043160">
    <property type="entry name" value="Dynein_C_barrel"/>
</dbReference>
<feature type="region of interest" description="Disordered" evidence="15">
    <location>
        <begin position="1"/>
        <end position="66"/>
    </location>
</feature>
<evidence type="ECO:0000256" key="12">
    <source>
        <dbReference type="ARBA" id="ARBA00023212"/>
    </source>
</evidence>
<dbReference type="GO" id="GO:0008569">
    <property type="term" value="F:minus-end-directed microtubule motor activity"/>
    <property type="evidence" value="ECO:0007669"/>
    <property type="project" value="InterPro"/>
</dbReference>
<evidence type="ECO:0000313" key="17">
    <source>
        <dbReference type="EMBL" id="CUG01466.1"/>
    </source>
</evidence>
<dbReference type="InterPro" id="IPR004273">
    <property type="entry name" value="Dynein_heavy_D6_P-loop"/>
</dbReference>
<evidence type="ECO:0000256" key="14">
    <source>
        <dbReference type="SAM" id="Coils"/>
    </source>
</evidence>
<dbReference type="InterPro" id="IPR003593">
    <property type="entry name" value="AAA+_ATPase"/>
</dbReference>
<dbReference type="Pfam" id="PF03028">
    <property type="entry name" value="Dynein_heavy"/>
    <property type="match status" value="1"/>
</dbReference>
<dbReference type="SMART" id="SM00382">
    <property type="entry name" value="AAA"/>
    <property type="match status" value="3"/>
</dbReference>
<dbReference type="Gene3D" id="1.20.140.100">
    <property type="entry name" value="Dynein heavy chain, N-terminal domain 2"/>
    <property type="match status" value="1"/>
</dbReference>
<dbReference type="Gene3D" id="1.10.8.720">
    <property type="entry name" value="Region D6 of dynein motor"/>
    <property type="match status" value="1"/>
</dbReference>
<reference evidence="18" key="1">
    <citation type="submission" date="2015-09" db="EMBL/GenBank/DDBJ databases">
        <authorList>
            <consortium name="Pathogen Informatics"/>
        </authorList>
    </citation>
    <scope>NUCLEOTIDE SEQUENCE [LARGE SCALE GENOMIC DNA]</scope>
    <source>
        <strain evidence="18">Lake Konstanz</strain>
    </source>
</reference>
<keyword evidence="5" id="KW-0677">Repeat</keyword>
<dbReference type="PANTHER" id="PTHR22878">
    <property type="entry name" value="DYNEIN HEAVY CHAIN 6, AXONEMAL-LIKE-RELATED"/>
    <property type="match status" value="1"/>
</dbReference>
<evidence type="ECO:0000256" key="15">
    <source>
        <dbReference type="SAM" id="MobiDB-lite"/>
    </source>
</evidence>
<dbReference type="Proteomes" id="UP000051952">
    <property type="component" value="Unassembled WGS sequence"/>
</dbReference>
<evidence type="ECO:0000256" key="2">
    <source>
        <dbReference type="ARBA" id="ARBA00008887"/>
    </source>
</evidence>
<dbReference type="FunFam" id="3.40.50.300:FF:002141">
    <property type="entry name" value="Dynein heavy chain"/>
    <property type="match status" value="1"/>
</dbReference>
<dbReference type="InterPro" id="IPR013602">
    <property type="entry name" value="Dynein_heavy_linker"/>
</dbReference>
<feature type="domain" description="AAA+ ATPase" evidence="16">
    <location>
        <begin position="2102"/>
        <end position="2252"/>
    </location>
</feature>
<dbReference type="GO" id="GO:0005930">
    <property type="term" value="C:axoneme"/>
    <property type="evidence" value="ECO:0007669"/>
    <property type="project" value="UniProtKB-SubCell"/>
</dbReference>
<dbReference type="VEuPathDB" id="TriTrypDB:BSAL_04460"/>
<dbReference type="Pfam" id="PF12777">
    <property type="entry name" value="MT"/>
    <property type="match status" value="1"/>
</dbReference>
<feature type="region of interest" description="Disordered" evidence="15">
    <location>
        <begin position="444"/>
        <end position="488"/>
    </location>
</feature>
<dbReference type="InterPro" id="IPR035706">
    <property type="entry name" value="AAA_9"/>
</dbReference>
<dbReference type="Gene3D" id="1.10.8.1220">
    <property type="match status" value="1"/>
</dbReference>
<dbReference type="Gene3D" id="6.10.140.1060">
    <property type="match status" value="1"/>
</dbReference>
<dbReference type="FunFam" id="1.20.920.30:FF:000002">
    <property type="entry name" value="Dynein axonemal heavy chain 3"/>
    <property type="match status" value="1"/>
</dbReference>
<dbReference type="SUPFAM" id="SSF52540">
    <property type="entry name" value="P-loop containing nucleoside triphosphate hydrolases"/>
    <property type="match status" value="4"/>
</dbReference>
<dbReference type="Pfam" id="PF12780">
    <property type="entry name" value="AAA_8"/>
    <property type="match status" value="1"/>
</dbReference>
<gene>
    <name evidence="17" type="ORF">BSAL_04460</name>
</gene>
<feature type="domain" description="AAA+ ATPase" evidence="16">
    <location>
        <begin position="1746"/>
        <end position="1889"/>
    </location>
</feature>
<keyword evidence="7" id="KW-0067">ATP-binding</keyword>
<dbReference type="FunFam" id="3.40.50.300:FF:000063">
    <property type="entry name" value="dynein heavy chain 6, axonemal"/>
    <property type="match status" value="1"/>
</dbReference>
<feature type="coiled-coil region" evidence="14">
    <location>
        <begin position="1178"/>
        <end position="1205"/>
    </location>
</feature>
<dbReference type="Pfam" id="PF18198">
    <property type="entry name" value="AAA_lid_11"/>
    <property type="match status" value="1"/>
</dbReference>
<keyword evidence="6" id="KW-0547">Nucleotide-binding</keyword>
<feature type="coiled-coil region" evidence="14">
    <location>
        <begin position="2765"/>
        <end position="2799"/>
    </location>
</feature>
<keyword evidence="9 14" id="KW-0175">Coiled coil</keyword>
<evidence type="ECO:0000256" key="4">
    <source>
        <dbReference type="ARBA" id="ARBA00022701"/>
    </source>
</evidence>
<feature type="region of interest" description="Disordered" evidence="15">
    <location>
        <begin position="373"/>
        <end position="393"/>
    </location>
</feature>
<dbReference type="Gene3D" id="1.20.920.30">
    <property type="match status" value="1"/>
</dbReference>
<evidence type="ECO:0000256" key="10">
    <source>
        <dbReference type="ARBA" id="ARBA00023069"/>
    </source>
</evidence>
<dbReference type="Pfam" id="PF12775">
    <property type="entry name" value="AAA_7"/>
    <property type="match status" value="1"/>
</dbReference>
<dbReference type="FunFam" id="3.40.50.300:FF:001145">
    <property type="entry name" value="Putative dynein heavy chain"/>
    <property type="match status" value="1"/>
</dbReference>
<dbReference type="InterPro" id="IPR024317">
    <property type="entry name" value="Dynein_heavy_chain_D4_dom"/>
</dbReference>
<dbReference type="Gene3D" id="3.10.490.20">
    <property type="match status" value="1"/>
</dbReference>
<dbReference type="InterPro" id="IPR042219">
    <property type="entry name" value="AAA_lid_11_sf"/>
</dbReference>
<evidence type="ECO:0000256" key="11">
    <source>
        <dbReference type="ARBA" id="ARBA00023175"/>
    </source>
</evidence>
<organism evidence="17 18">
    <name type="scientific">Bodo saltans</name>
    <name type="common">Flagellated protozoan</name>
    <dbReference type="NCBI Taxonomy" id="75058"/>
    <lineage>
        <taxon>Eukaryota</taxon>
        <taxon>Discoba</taxon>
        <taxon>Euglenozoa</taxon>
        <taxon>Kinetoplastea</taxon>
        <taxon>Metakinetoplastina</taxon>
        <taxon>Eubodonida</taxon>
        <taxon>Bodonidae</taxon>
        <taxon>Bodo</taxon>
    </lineage>
</organism>
<evidence type="ECO:0000259" key="16">
    <source>
        <dbReference type="SMART" id="SM00382"/>
    </source>
</evidence>
<dbReference type="GO" id="GO:0030286">
    <property type="term" value="C:dynein complex"/>
    <property type="evidence" value="ECO:0007669"/>
    <property type="project" value="UniProtKB-KW"/>
</dbReference>
<dbReference type="InterPro" id="IPR043157">
    <property type="entry name" value="Dynein_AAA1S"/>
</dbReference>
<comment type="subcellular location">
    <subcellularLocation>
        <location evidence="1">Cytoplasm</location>
        <location evidence="1">Cytoskeleton</location>
        <location evidence="1">Cilium axoneme</location>
    </subcellularLocation>
</comment>
<keyword evidence="4" id="KW-0493">Microtubule</keyword>
<dbReference type="InterPro" id="IPR035699">
    <property type="entry name" value="AAA_6"/>
</dbReference>
<dbReference type="Gene3D" id="3.40.50.300">
    <property type="entry name" value="P-loop containing nucleotide triphosphate hydrolases"/>
    <property type="match status" value="5"/>
</dbReference>
<evidence type="ECO:0000256" key="3">
    <source>
        <dbReference type="ARBA" id="ARBA00022490"/>
    </source>
</evidence>
<dbReference type="FunFam" id="1.20.58.1120:FF:000007">
    <property type="entry name" value="Dynein heavy chain 4"/>
    <property type="match status" value="1"/>
</dbReference>
<sequence length="4193" mass="476481">MSHSPAKQSMSPAPPAATKSVHRNPNLVAKLAAESTGGSNPLLNRLYSSSVPQAPGAPPPGVPNILSQTKKADAAVGAANGSNNGVKDLAKTAPSGAMAAPNTTYHNSLQLFTQPTLQEGELKQLLLSTNTVKPHIRRQTPPSRLLPLVPLNDTLTGEPLEESKEGTPAVASKFRNTHANTPKEFTYLTMRPVGVRDMYNPYDLQVASHKDIAPTQYFTVSAAGVTKFDEGEAEFMELKSWEREHQIFHKLIDLNIFKHYKRWKSFLAWRKLVRRTTIQTYKTHLNDNLFHLHPNLSGTLRVVRKICLDFLAQNNLYILATETRTLDQFCTTLNSHLNFQRNRLDRMIRDIRDEMERSCKAAMLTAQATREKAMAHGAEATEEKRRKKTEFKDIGAQHKPSYIELSQKRAVCRRLTAFIRLCDYVVIHCLTNLAMKAIQDAHNDVQFPRPPKKEEEKPVEKDPKDHRHHPHGPEGGKPGDKKKKDEKSGPFEGMIFNVDVLYSSDEESIQVKPGLSSFTQRIEEIMKDYVKTVSAVPRFAQMETFKVYTEQGMMDGGGDDSVMGPDVGEMVTCEEKYKNLMVNIRNSLTKSFQSVDQYAHEFDPFRNMYLRNCRLDTQEIRRRNEAMDFFRDRIQLYKQQSEDIEKKIPNTKDVGLCSVHTDALREHFSPSPVACLRAFHELLPIIAHEKNDAMLKDLVACNRFLEVAPETVEQYAEYTAYVLGLENRIEQVNADFEFLRELFVLIIDEKVSINEEDEDTYRSGTRPQFEKLRTLMTGVEDNKESLQRNFCRNIDEQIEGLRDNITEVQALAEHKMIADDNADVETVITYVSDLQTRAEAIAAREKELRRFQIAFGSEETPIDNLSDMLQDVSVKARLWTSLRDWDGVVEQYCAVPFVDLDPPTVQDQIQKYVMTVKQVSSRLPNNLAVPKLKGKVEEWRQLAPVILALKNPKLKQEHTSKLSQTIGKVTDADGNERYIHEMEKVFTLGMLLNNNILQMREEILAISVAATEEDKLQQMIDKVNAMWNGGGAKPAIEFQYLNHKELKDVYVISGGSVEDVTALLEDSLVAVSTIGSSRFCLGVLKVQVDRWETRLRYMQETLEKWLEFQRNWMYLENIFSSSEIRNQWKDDAKRFEGADKFFRDFMRKAHDTPNAFRAMLINAPSFDENTAQSGRTLKQDFEVNNRELEKVLASLERKLEEKRRAFPRFYFLSNDDLLDILAKVKQPELIMAHMLKMFDGIKSLTFTANNDITHLLSMEGEKVELQQKNVKARGPVETWLGSLEREMFSTLRKLAKIALDDYEARNDRAAWIFQHPVQLALIISQIFWTRGVEVALDQPNSKELMKGVRDTNYRQLAELAGLTARKLNKVQRITLSTLITLDVHGRDLVDEMYENDVVSSAEFGWTKQLRIYWEQDEDGDGNAFIRQNNSRFVYGYEYLGAQGRLVITPLTDRVYMTITGALKLYLGAAPAGPAGTGKTETTKDLAKNLARQCIVYNCSDGVTYKMMEKFFSGLIQTGAWTCLDEFNRINIEVLSVIASQVLEIKLALQSGADSFTFQGTPNVRIRPTYGAFITMNPGYAGRTELPDNLKILFRPVAVMTPDFRMIAEVILYSEGFKNAKDLSLKITQLYKLSSEQLSPQDHYDFGMRALKSILVMAGDLKRSQPHVEEDLTLIVACNDSNVPKFVAEDLPLFRGIMQDLFPGTSFPEREYPELLPAMQKDMKAKSLKAVTTWINKGIQFYETLIVRHGVMLVGVTGTGKSESRNTIANALVTMHQNGSHEHLARPVNQFVLNPKSILMHELYGVLDVMTNEWKDGVLAVIAKNCVKDSEGCDEHRWIVFDGPVDTLWIESMNSVLDDSKLLCLDNGERIKLPDTIHMIFEVADLSVASPATVSRCGMVYVDSNDLQWDAPVYQWARTKLVETSAQPQCREYIVSLFDRFAPQGMAWIAKQKVLIDAGPMNLSQSLCDLYSAMLVVNNIKLMADPVGETIIAPDDAIFRERNEVCNQLFVFAFVWSIGGNIDLATQDIFDAWARELFEGFVRIPNSGTVFDMCIDFTSRSFVSWETRVKEFKYDPKIPFFDVLVPTVDTVRFATLARTLIAYKKPLLFNGQTGVGKSVIMADCLSVNKTDLNLVLIIFQFSAQTSSERTQELIESKLKQKRKNILGAPPDREVILFIDDLNMPALEVFGASPPIELLRQIMGNGGFYDRKIAGFWKFVQDVTVVSACGPPEGGRNPVTARLTRMFHLMQIPNLSEDSMKRIFTSILSGYFDDKNFSKEVKDLARNMITGTVEVFAKIREELRPRPTTPHYTFNLRDLAKVTQGLMQVVPRMCKDGNSATRLWIHETMRCLYDRLTSAEDRRLFTEEFMMDCLRRLFPGNHSHEEYFEKEPLVWGDFLKFGAAEKFYEEATEFKKVYRLFDEYLDDYNASVTSSKDDVQSSSMNLVFFRDHCEHLARIVRIIKQPRGNALLVGVGGSGKRSLTRLATHIADYKRFEIAVGKGYGMNEFHESLLELYTNAGVKCTPLVFLISDNQIVNEGMLEDINNMLNSGEVPSLFSPEERDKKINACMEAAREAGFTHRDEVYNYFISRVRDNMHIVLCMSPVGDAFRTRCRQFPSLTNCCVIDWFDEWPEEALRGVAVRLMAEVDLEKNPEVREPLTELCVDIHQAVVHTSNEYWDELRRRYYITPTAYLEFIKLYKSTLNERGSDLSEQLSRIVNGMLKMKQTDEIIAVMKKEIEEKQPMLEKASKDTELVVADLKVRQEKAEIVQTQVRAQQESAAEMQKQASEIARDANEKLAEAKPIIQRAQAALDTIQGSDLNELRSFANPPAAVLKTSQACMTMFDNKDFNGAWSGGMDWKGAREFLSFRPLLDMIKSYPVEAVKPQVLMRVQKFINDEEFTVEICSAKGSQTCGSLCAWVRAVNEYSKVVKEVAPKRAAAAEAEKMLAETNEKLMAAKAQLKSVEDELQTLQTNYEVSLKRKTDLENGLKICISRLSNAETLSACLKSEAVRWEENIRKFEARLKVLPLDIFMSCASMNYSGAFTPRFRKRLLHLWMEKVAQRGMTLENFSLVESMGNPMEILTWQINGLPTDENSTENAIVVAMSTPPRRFPLLIDPQGQAVKWLTQQYNQPRNGQKPNFKIVKLTDSTYMRSLEAAIRMGGTIIVDDVGETIDPALEPLLMRQIFTAEGGGPQIQMSAQSGPIDYNPAFRFFMCTKLPNPHYLPDISTKVTMLNFTVTMDGLEDQMLGEVVSIEKRELEEEKNKIIHSISEGQKKLKVIEETVLEKLKNTKGNILDDKDLINELKSAQVNAGVLGKKQEEAREKMKIINVTRELYRSVATRCAVLFFVLADLSLIDPMYQYSLEYFKTLVCKVVEATKKPEGFNEADPTQDSLNDHLANLMERITETTYVQICRGLFNKDKTILSLLICTSIARNCDEIIDQEWQYFVRASALVAGEVPPKPEGLEWMSQVQWELLDTINRLVPCYKGISDDVKNRTELWREFVLGEAPQDATLPGGGATEADAAGRDWEHTLEPFQRILLIRCFREEKLLFALTTYVRVRMGNHYVEPPAFSLERAMGDSSSSTPIVFILSPGADPMNMLQAFAATNGKQLQYVSLGQGQGENAKRLIETCRKSGDWAMLQNCHLSKTFMPELEIQVAQLQQVSSNVNPNFRLWLTSMPTDFFPVFVLQNSVKLTNEPPTGLKANMIRCFNEITDGDFEVFNKGENFPECSKEHAYKKLMYGLCFFHSVVLERKKFGPLGWNVKYEWNDTDFHVSKQWLRLFLEEQANIPWDSLEYIIGQINYGGRVTDPLDRNTLMTVLRIYLNRSILLDGYSFSQSGKYRAPPIGSITSFRTVLQDMSLIDDPEVFGMHENANLRYQLQVSELLMSTVLSIQPRLIAKKGGGPTPEELVMQKCVDFEASLPSNIDKEEAGPNTFTTLANGLPNSISTVLSHELVKYNKLLTRMRWSLLELQKALKGLTVLSEDLDKMYQSFLNDQVPALWSSVGYASLKPLGAWYREFLNKINFIRTWVQKGEPVSFWITGFFNPSAFMTGVLQAFARAEAVSVDKLGFSFQVTDEEADEVTKQPHRGCYVHGIFTDAWRWDKEKRVMMDSLPGEPYSTLPVVHFLPEPNHKTPNNFHRVPMYRTTIRAGIISSLGASSNYVLPIEAPTDKDPDYWVLKGAACAIALNA</sequence>
<dbReference type="InterPro" id="IPR027417">
    <property type="entry name" value="P-loop_NTPase"/>
</dbReference>
<dbReference type="GO" id="GO:0005874">
    <property type="term" value="C:microtubule"/>
    <property type="evidence" value="ECO:0007669"/>
    <property type="project" value="UniProtKB-KW"/>
</dbReference>
<dbReference type="FunFam" id="3.10.490.20:FF:000009">
    <property type="entry name" value="Dynein heavy chain 4"/>
    <property type="match status" value="1"/>
</dbReference>
<evidence type="ECO:0000256" key="13">
    <source>
        <dbReference type="ARBA" id="ARBA00023273"/>
    </source>
</evidence>
<proteinExistence type="inferred from homology"/>
<evidence type="ECO:0000256" key="5">
    <source>
        <dbReference type="ARBA" id="ARBA00022737"/>
    </source>
</evidence>
<dbReference type="EMBL" id="CYKH01000493">
    <property type="protein sequence ID" value="CUG01466.1"/>
    <property type="molecule type" value="Genomic_DNA"/>
</dbReference>
<keyword evidence="13" id="KW-0966">Cell projection</keyword>
<dbReference type="InterPro" id="IPR042228">
    <property type="entry name" value="Dynein_linker_3"/>
</dbReference>
<dbReference type="Gene3D" id="3.20.180.20">
    <property type="entry name" value="Dynein heavy chain, N-terminal domain 2"/>
    <property type="match status" value="1"/>
</dbReference>
<dbReference type="InterPro" id="IPR054354">
    <property type="entry name" value="DYNC2H1-like_lid"/>
</dbReference>
<evidence type="ECO:0000256" key="9">
    <source>
        <dbReference type="ARBA" id="ARBA00023054"/>
    </source>
</evidence>
<dbReference type="FunFam" id="1.20.920.20:FF:000013">
    <property type="entry name" value="Dynein Heavy Chain"/>
    <property type="match status" value="1"/>
</dbReference>
<name>A0A0S4IWW6_BODSA</name>
<dbReference type="Pfam" id="PF12774">
    <property type="entry name" value="AAA_6"/>
    <property type="match status" value="1"/>
</dbReference>
<dbReference type="InterPro" id="IPR024743">
    <property type="entry name" value="Dynein_HC_stalk"/>
</dbReference>
<accession>A0A0S4IWW6</accession>
<dbReference type="GO" id="GO:0005524">
    <property type="term" value="F:ATP binding"/>
    <property type="evidence" value="ECO:0007669"/>
    <property type="project" value="UniProtKB-KW"/>
</dbReference>
<keyword evidence="12" id="KW-0206">Cytoskeleton</keyword>
<protein>
    <submittedName>
        <fullName evidence="17">Dynein heavy chain, putative</fullName>
    </submittedName>
</protein>
<dbReference type="GO" id="GO:0007018">
    <property type="term" value="P:microtubule-based movement"/>
    <property type="evidence" value="ECO:0007669"/>
    <property type="project" value="InterPro"/>
</dbReference>
<dbReference type="OMA" id="HELVKYN"/>
<dbReference type="InterPro" id="IPR026983">
    <property type="entry name" value="DHC"/>
</dbReference>
<dbReference type="Gene3D" id="1.10.8.710">
    <property type="match status" value="1"/>
</dbReference>
<feature type="coiled-coil region" evidence="14">
    <location>
        <begin position="769"/>
        <end position="811"/>
    </location>
</feature>
<evidence type="ECO:0000256" key="7">
    <source>
        <dbReference type="ARBA" id="ARBA00022840"/>
    </source>
</evidence>
<evidence type="ECO:0000313" key="18">
    <source>
        <dbReference type="Proteomes" id="UP000051952"/>
    </source>
</evidence>
<feature type="compositionally biased region" description="Polar residues" evidence="15">
    <location>
        <begin position="1"/>
        <end position="11"/>
    </location>
</feature>
<keyword evidence="10" id="KW-0969">Cilium</keyword>
<dbReference type="FunFam" id="3.40.50.300:FF:002429">
    <property type="entry name" value="Dynein heavy chain, putative"/>
    <property type="match status" value="1"/>
</dbReference>
<dbReference type="FunFam" id="1.10.8.1220:FF:000001">
    <property type="entry name" value="Dynein axonemal heavy chain 5"/>
    <property type="match status" value="1"/>
</dbReference>
<keyword evidence="11" id="KW-0505">Motor protein</keyword>
<comment type="similarity">
    <text evidence="2">Belongs to the dynein heavy chain family.</text>
</comment>
<dbReference type="InterPro" id="IPR041466">
    <property type="entry name" value="Dynein_AAA5_ext"/>
</dbReference>
<dbReference type="InterPro" id="IPR042222">
    <property type="entry name" value="Dynein_2_N"/>
</dbReference>
<dbReference type="FunFam" id="3.40.50.300:FF:000362">
    <property type="entry name" value="Dynein, axonemal, heavy chain 6"/>
    <property type="match status" value="1"/>
</dbReference>
<dbReference type="GO" id="GO:0045505">
    <property type="term" value="F:dynein intermediate chain binding"/>
    <property type="evidence" value="ECO:0007669"/>
    <property type="project" value="InterPro"/>
</dbReference>
<dbReference type="Pfam" id="PF08393">
    <property type="entry name" value="DHC_N2"/>
    <property type="match status" value="1"/>
</dbReference>
<keyword evidence="18" id="KW-1185">Reference proteome</keyword>
<dbReference type="PANTHER" id="PTHR22878:SF68">
    <property type="entry name" value="DYNEIN HEAVY CHAIN 6, AXONEMAL-LIKE"/>
    <property type="match status" value="1"/>
</dbReference>
<dbReference type="InterPro" id="IPR041658">
    <property type="entry name" value="AAA_lid_11"/>
</dbReference>
<dbReference type="FunFam" id="1.10.8.720:FF:000001">
    <property type="entry name" value="dynein heavy chain 7, axonemal"/>
    <property type="match status" value="1"/>
</dbReference>
<feature type="coiled-coil region" evidence="14">
    <location>
        <begin position="2939"/>
        <end position="3022"/>
    </location>
</feature>
<dbReference type="Pfam" id="PF22597">
    <property type="entry name" value="DYN_lid"/>
    <property type="match status" value="1"/>
</dbReference>
<feature type="compositionally biased region" description="Polar residues" evidence="15">
    <location>
        <begin position="36"/>
        <end position="48"/>
    </location>
</feature>
<dbReference type="Gene3D" id="1.20.1270.280">
    <property type="match status" value="1"/>
</dbReference>
<evidence type="ECO:0000256" key="6">
    <source>
        <dbReference type="ARBA" id="ARBA00022741"/>
    </source>
</evidence>
<feature type="compositionally biased region" description="Basic and acidic residues" evidence="15">
    <location>
        <begin position="451"/>
        <end position="488"/>
    </location>
</feature>
<dbReference type="OrthoDB" id="5593012at2759"/>